<accession>A0A3N4L6T1</accession>
<evidence type="ECO:0008006" key="4">
    <source>
        <dbReference type="Google" id="ProtNLM"/>
    </source>
</evidence>
<protein>
    <recommendedName>
        <fullName evidence="4">Type I restriction enzyme R protein N-terminal domain-containing protein</fullName>
    </recommendedName>
</protein>
<gene>
    <name evidence="2" type="ORF">L211DRAFT_815272</name>
</gene>
<dbReference type="EMBL" id="ML121619">
    <property type="protein sequence ID" value="RPB18614.1"/>
    <property type="molecule type" value="Genomic_DNA"/>
</dbReference>
<dbReference type="AlphaFoldDB" id="A0A3N4L6T1"/>
<feature type="non-terminal residue" evidence="2">
    <location>
        <position position="311"/>
    </location>
</feature>
<feature type="region of interest" description="Disordered" evidence="1">
    <location>
        <begin position="60"/>
        <end position="81"/>
    </location>
</feature>
<sequence>MLRNALFQSVMLRSTLSQSAMLRNAPYMALQYLTHPHSASPSAHATLRFNLQSRYTTSLSMDTTGAEQQKKKKPKRKLSTSYSRMTIREAEQRLQFRIDELQEVPVHMILEKPSIEGLDMNEIKEKVYRHILEYIDIEGYPTEASTGYKEAKVSDLVLYVIGPILSDFKRKTRRNIRLEREKQIISVDDITGGMDEFVVIDRIEVSEEKFVLIIEAKKSNTGEAIKQCLLSLKDAWDNNGQGEVFGFITTGRHWQMARYDGISFVMTEEFTALFRTMEHSQKRWIDNYSDVVDCLYFALSKGVVAKEKAME</sequence>
<reference evidence="2 3" key="1">
    <citation type="journal article" date="2018" name="Nat. Ecol. Evol.">
        <title>Pezizomycetes genomes reveal the molecular basis of ectomycorrhizal truffle lifestyle.</title>
        <authorList>
            <person name="Murat C."/>
            <person name="Payen T."/>
            <person name="Noel B."/>
            <person name="Kuo A."/>
            <person name="Morin E."/>
            <person name="Chen J."/>
            <person name="Kohler A."/>
            <person name="Krizsan K."/>
            <person name="Balestrini R."/>
            <person name="Da Silva C."/>
            <person name="Montanini B."/>
            <person name="Hainaut M."/>
            <person name="Levati E."/>
            <person name="Barry K.W."/>
            <person name="Belfiori B."/>
            <person name="Cichocki N."/>
            <person name="Clum A."/>
            <person name="Dockter R.B."/>
            <person name="Fauchery L."/>
            <person name="Guy J."/>
            <person name="Iotti M."/>
            <person name="Le Tacon F."/>
            <person name="Lindquist E.A."/>
            <person name="Lipzen A."/>
            <person name="Malagnac F."/>
            <person name="Mello A."/>
            <person name="Molinier V."/>
            <person name="Miyauchi S."/>
            <person name="Poulain J."/>
            <person name="Riccioni C."/>
            <person name="Rubini A."/>
            <person name="Sitrit Y."/>
            <person name="Splivallo R."/>
            <person name="Traeger S."/>
            <person name="Wang M."/>
            <person name="Zifcakova L."/>
            <person name="Wipf D."/>
            <person name="Zambonelli A."/>
            <person name="Paolocci F."/>
            <person name="Nowrousian M."/>
            <person name="Ottonello S."/>
            <person name="Baldrian P."/>
            <person name="Spatafora J.W."/>
            <person name="Henrissat B."/>
            <person name="Nagy L.G."/>
            <person name="Aury J.M."/>
            <person name="Wincker P."/>
            <person name="Grigoriev I.V."/>
            <person name="Bonfante P."/>
            <person name="Martin F.M."/>
        </authorList>
    </citation>
    <scope>NUCLEOTIDE SEQUENCE [LARGE SCALE GENOMIC DNA]</scope>
    <source>
        <strain evidence="2 3">ATCC MYA-4762</strain>
    </source>
</reference>
<dbReference type="Proteomes" id="UP000267821">
    <property type="component" value="Unassembled WGS sequence"/>
</dbReference>
<organism evidence="2 3">
    <name type="scientific">Terfezia boudieri ATCC MYA-4762</name>
    <dbReference type="NCBI Taxonomy" id="1051890"/>
    <lineage>
        <taxon>Eukaryota</taxon>
        <taxon>Fungi</taxon>
        <taxon>Dikarya</taxon>
        <taxon>Ascomycota</taxon>
        <taxon>Pezizomycotina</taxon>
        <taxon>Pezizomycetes</taxon>
        <taxon>Pezizales</taxon>
        <taxon>Pezizaceae</taxon>
        <taxon>Terfezia</taxon>
    </lineage>
</organism>
<keyword evidence="3" id="KW-1185">Reference proteome</keyword>
<proteinExistence type="predicted"/>
<evidence type="ECO:0000313" key="2">
    <source>
        <dbReference type="EMBL" id="RPB18614.1"/>
    </source>
</evidence>
<evidence type="ECO:0000313" key="3">
    <source>
        <dbReference type="Proteomes" id="UP000267821"/>
    </source>
</evidence>
<dbReference type="OrthoDB" id="5355583at2759"/>
<evidence type="ECO:0000256" key="1">
    <source>
        <dbReference type="SAM" id="MobiDB-lite"/>
    </source>
</evidence>
<name>A0A3N4L6T1_9PEZI</name>
<dbReference type="InParanoid" id="A0A3N4L6T1"/>